<dbReference type="Pfam" id="PF11800">
    <property type="entry name" value="RP-C_C"/>
    <property type="match status" value="1"/>
</dbReference>
<protein>
    <submittedName>
        <fullName evidence="3">Replication initiation protein RepC</fullName>
    </submittedName>
</protein>
<evidence type="ECO:0000313" key="3">
    <source>
        <dbReference type="EMBL" id="TCT36049.1"/>
    </source>
</evidence>
<feature type="domain" description="Plasmid replication protein C C-terminal" evidence="2">
    <location>
        <begin position="314"/>
        <end position="414"/>
    </location>
</feature>
<dbReference type="OrthoDB" id="7488837at2"/>
<dbReference type="Proteomes" id="UP000295097">
    <property type="component" value="Unassembled WGS sequence"/>
</dbReference>
<evidence type="ECO:0000259" key="2">
    <source>
        <dbReference type="Pfam" id="PF11800"/>
    </source>
</evidence>
<evidence type="ECO:0000313" key="4">
    <source>
        <dbReference type="Proteomes" id="UP000295097"/>
    </source>
</evidence>
<dbReference type="AlphaFoldDB" id="A0A4V2V3Y3"/>
<dbReference type="NCBIfam" id="NF040974">
    <property type="entry name" value="RepABC_RepC"/>
    <property type="match status" value="1"/>
</dbReference>
<sequence length="430" mass="48154">MLKSSTGWRKQTPERAYFSDLAAKAPIGDHSRAEIRRLLNRIRPVLKTNTTQMLLLNILFDATYDQDWKNGSQPIVWLSNEAMARQLNISINATRAALRSLTDMGIISHHDSANCRRSGQRDRSGRIVHAHGISLALLEARFDELTAKADRYDLDNQRRRVLRNDITSLRRDIMATLEIAKETVKPSRWHSIAQRFDQLRAFLGKIGRASVEHLERMHRDFERLRKALNALVMSDLDKKTDTKASSDGHLLEPTTQPEIVSCNEKRSCADAQHSALKTDSAYGAERMALENEPRQVEGHEQPEKSVKSGRRIDLRTVLTACPIITELSAEPLRSWRDLDAYAAELRPMLGVSAQAWAEMRQVAGQGLAALALAITAQKQADGEVSSPGGYIRGMTRKAKSGDLHLEKSLHGLLARKLAVRASQPGAELFH</sequence>
<proteinExistence type="predicted"/>
<accession>A0A4V2V3Y3</accession>
<dbReference type="EMBL" id="SMAR01000024">
    <property type="protein sequence ID" value="TCT36049.1"/>
    <property type="molecule type" value="Genomic_DNA"/>
</dbReference>
<reference evidence="3 4" key="1">
    <citation type="submission" date="2019-03" db="EMBL/GenBank/DDBJ databases">
        <title>Freshwater and sediment microbial communities from various areas in North America, analyzing microbe dynamics in response to fracking.</title>
        <authorList>
            <person name="Lamendella R."/>
        </authorList>
    </citation>
    <scope>NUCLEOTIDE SEQUENCE [LARGE SCALE GENOMIC DNA]</scope>
    <source>
        <strain evidence="3 4">175.2</strain>
    </source>
</reference>
<keyword evidence="4" id="KW-1185">Reference proteome</keyword>
<organism evidence="3 4">
    <name type="scientific">Martelella mediterranea</name>
    <dbReference type="NCBI Taxonomy" id="293089"/>
    <lineage>
        <taxon>Bacteria</taxon>
        <taxon>Pseudomonadati</taxon>
        <taxon>Pseudomonadota</taxon>
        <taxon>Alphaproteobacteria</taxon>
        <taxon>Hyphomicrobiales</taxon>
        <taxon>Aurantimonadaceae</taxon>
        <taxon>Martelella</taxon>
    </lineage>
</organism>
<dbReference type="InterPro" id="IPR047611">
    <property type="entry name" value="RepABC_RepC"/>
</dbReference>
<feature type="domain" description="Plasmid replication protein C N-terminal" evidence="1">
    <location>
        <begin position="9"/>
        <end position="180"/>
    </location>
</feature>
<comment type="caution">
    <text evidence="3">The sequence shown here is derived from an EMBL/GenBank/DDBJ whole genome shotgun (WGS) entry which is preliminary data.</text>
</comment>
<dbReference type="InterPro" id="IPR005090">
    <property type="entry name" value="RepC_N"/>
</dbReference>
<dbReference type="InterPro" id="IPR021760">
    <property type="entry name" value="RepC_C"/>
</dbReference>
<gene>
    <name evidence="3" type="ORF">EDC90_102433</name>
</gene>
<dbReference type="Pfam" id="PF03428">
    <property type="entry name" value="RP-C"/>
    <property type="match status" value="1"/>
</dbReference>
<evidence type="ECO:0000259" key="1">
    <source>
        <dbReference type="Pfam" id="PF03428"/>
    </source>
</evidence>
<dbReference type="RefSeq" id="WP_132312799.1">
    <property type="nucleotide sequence ID" value="NZ_SMAR01000024.1"/>
</dbReference>
<name>A0A4V2V3Y3_9HYPH</name>